<keyword evidence="6 15" id="KW-0812">Transmembrane</keyword>
<dbReference type="CDD" id="cd16922">
    <property type="entry name" value="HATPase_EvgS-ArcB-TorS-like"/>
    <property type="match status" value="1"/>
</dbReference>
<dbReference type="InterPro" id="IPR036890">
    <property type="entry name" value="HATPase_C_sf"/>
</dbReference>
<dbReference type="PRINTS" id="PR00344">
    <property type="entry name" value="BCTRLSENSOR"/>
</dbReference>
<evidence type="ECO:0000256" key="7">
    <source>
        <dbReference type="ARBA" id="ARBA00022741"/>
    </source>
</evidence>
<evidence type="ECO:0000313" key="20">
    <source>
        <dbReference type="Proteomes" id="UP001464891"/>
    </source>
</evidence>
<dbReference type="Pfam" id="PF00512">
    <property type="entry name" value="HisKA"/>
    <property type="match status" value="1"/>
</dbReference>
<dbReference type="InterPro" id="IPR007890">
    <property type="entry name" value="CHASE2"/>
</dbReference>
<evidence type="ECO:0000256" key="15">
    <source>
        <dbReference type="SAM" id="Phobius"/>
    </source>
</evidence>
<dbReference type="Gene3D" id="3.40.50.2300">
    <property type="match status" value="2"/>
</dbReference>
<dbReference type="Gene3D" id="1.10.287.130">
    <property type="match status" value="1"/>
</dbReference>
<evidence type="ECO:0000256" key="14">
    <source>
        <dbReference type="PROSITE-ProRule" id="PRU00169"/>
    </source>
</evidence>
<evidence type="ECO:0000259" key="18">
    <source>
        <dbReference type="PROSITE" id="PS50894"/>
    </source>
</evidence>
<feature type="domain" description="Response regulatory" evidence="17">
    <location>
        <begin position="762"/>
        <end position="879"/>
    </location>
</feature>
<evidence type="ECO:0000256" key="1">
    <source>
        <dbReference type="ARBA" id="ARBA00000085"/>
    </source>
</evidence>
<feature type="modified residue" description="4-aspartylphosphate" evidence="14">
    <location>
        <position position="811"/>
    </location>
</feature>
<evidence type="ECO:0000256" key="13">
    <source>
        <dbReference type="PROSITE-ProRule" id="PRU00110"/>
    </source>
</evidence>
<evidence type="ECO:0000256" key="4">
    <source>
        <dbReference type="ARBA" id="ARBA00022475"/>
    </source>
</evidence>
<evidence type="ECO:0000256" key="2">
    <source>
        <dbReference type="ARBA" id="ARBA00004651"/>
    </source>
</evidence>
<evidence type="ECO:0000256" key="6">
    <source>
        <dbReference type="ARBA" id="ARBA00022692"/>
    </source>
</evidence>
<evidence type="ECO:0000259" key="16">
    <source>
        <dbReference type="PROSITE" id="PS50109"/>
    </source>
</evidence>
<dbReference type="EMBL" id="JAMPKM010000016">
    <property type="protein sequence ID" value="MEP0819763.1"/>
    <property type="molecule type" value="Genomic_DNA"/>
</dbReference>
<dbReference type="CDD" id="cd17546">
    <property type="entry name" value="REC_hyHK_CKI1_RcsC-like"/>
    <property type="match status" value="2"/>
</dbReference>
<dbReference type="Gene3D" id="3.30.565.10">
    <property type="entry name" value="Histidine kinase-like ATPase, C-terminal domain"/>
    <property type="match status" value="1"/>
</dbReference>
<evidence type="ECO:0000256" key="3">
    <source>
        <dbReference type="ARBA" id="ARBA00012438"/>
    </source>
</evidence>
<evidence type="ECO:0000256" key="11">
    <source>
        <dbReference type="ARBA" id="ARBA00023012"/>
    </source>
</evidence>
<keyword evidence="10 15" id="KW-1133">Transmembrane helix</keyword>
<dbReference type="Pfam" id="PF00072">
    <property type="entry name" value="Response_reg"/>
    <property type="match status" value="2"/>
</dbReference>
<dbReference type="InterPro" id="IPR003594">
    <property type="entry name" value="HATPase_dom"/>
</dbReference>
<dbReference type="SMART" id="SM00448">
    <property type="entry name" value="REC"/>
    <property type="match status" value="2"/>
</dbReference>
<comment type="catalytic activity">
    <reaction evidence="1">
        <text>ATP + protein L-histidine = ADP + protein N-phospho-L-histidine.</text>
        <dbReference type="EC" id="2.7.13.3"/>
    </reaction>
</comment>
<sequence length="1012" mass="111899">MNWQFREWGLRLLPGGITALLVVGLLEVGAWQPLEQLSYRLLFRLRGDQAWDERVVIVAIDEPSIKKFGLFPWPRQYHTQLLQRLTKAEPSAIAFDVVLSEPSPQDAQLAAAMQEQGQVLLAQGWDYLGALLHISPPLKTAALDVGHVLKQEDADGVTRSIKPQVRGVLALGLATVQVYSLVQEPVRLPPLDQPLWVNWPGSVRGLKHYSYAAVLAGQVPDTAFQGKIVLVGMTAIGFDPLPTPFNRNPSASGVHLHAAVVSNLLQQNWLYRPAQGWSWLLLVAGPGLSWILSRGNTSQQIGIWIGACLSWGMVSLLLFEAGYWVPVAAPLVLATVTTGAVVLHDRLRVNSLLKARSEFLATMSHEIRTPMNAVIGMTGLLLDTPLTEQQRDFVETIRSSGDALLTIINDILDFSKIESGKLELEEQPFQLRTCIEECLDLLAARASEKNLELAYWIDPEVPQYLVGDITRIRQILVNLLSNAVKFTHAGEVVVSVKAGVATHSRLQRIDRRQTPKDSSKKYEICFAVKDTGIGIPPDRLDRLFKSFSQADSSTTRQYGGTGLGLVISQRLTQMMGGRMWVETQLNQGSTFYFTFLAQAVPELVPSQVASAPDQLAGKRLLIVDDNATNRQILSLQAQSWEMLPETVESGAATLDRLRQEVFDLVILDMQMPEMDGVTLAGEIRKLPGCQYLPLVMLTSLGRPEGNAQTIAAKFAAFLTKPVKQTQLYNALLQVMGAQPIPISGTQPTPTFDRGLGDRHPLRLLLAEDNVVNQKVALRLLEKMGYRADVAGNGLEVLDALHRQTYDVVLMDVQMPEMDGLMATRHICRLWSPSQRPRLVAMTANAMQGDREACLRAGMDDYITKPIRTEELIQALLRCPPQAGLETHESTVESTVVIDPKALEELRELGGEEAEALLQEVIDTYLEDTPKLLQAIASAWTIQDTTAFKHALHTLKITSTTLGAITLCQICQTIESLNPEVAIAIQNEWLAQLEAEYQKVEVALQAERQQVRA</sequence>
<evidence type="ECO:0000256" key="12">
    <source>
        <dbReference type="ARBA" id="ARBA00023136"/>
    </source>
</evidence>
<evidence type="ECO:0000256" key="8">
    <source>
        <dbReference type="ARBA" id="ARBA00022777"/>
    </source>
</evidence>
<dbReference type="Pfam" id="PF05226">
    <property type="entry name" value="CHASE2"/>
    <property type="match status" value="1"/>
</dbReference>
<dbReference type="PROSITE" id="PS50109">
    <property type="entry name" value="HIS_KIN"/>
    <property type="match status" value="1"/>
</dbReference>
<dbReference type="SMART" id="SM01080">
    <property type="entry name" value="CHASE2"/>
    <property type="match status" value="1"/>
</dbReference>
<keyword evidence="11" id="KW-0902">Two-component regulatory system</keyword>
<dbReference type="InterPro" id="IPR036097">
    <property type="entry name" value="HisK_dim/P_sf"/>
</dbReference>
<evidence type="ECO:0000256" key="5">
    <source>
        <dbReference type="ARBA" id="ARBA00022553"/>
    </source>
</evidence>
<dbReference type="SUPFAM" id="SSF47226">
    <property type="entry name" value="Histidine-containing phosphotransfer domain, HPT domain"/>
    <property type="match status" value="1"/>
</dbReference>
<feature type="transmembrane region" description="Helical" evidence="15">
    <location>
        <begin position="12"/>
        <end position="31"/>
    </location>
</feature>
<feature type="domain" description="HPt" evidence="18">
    <location>
        <begin position="913"/>
        <end position="1006"/>
    </location>
</feature>
<dbReference type="InterPro" id="IPR005467">
    <property type="entry name" value="His_kinase_dom"/>
</dbReference>
<keyword evidence="5 14" id="KW-0597">Phosphoprotein</keyword>
<feature type="domain" description="Response regulatory" evidence="17">
    <location>
        <begin position="619"/>
        <end position="735"/>
    </location>
</feature>
<dbReference type="PANTHER" id="PTHR45339">
    <property type="entry name" value="HYBRID SIGNAL TRANSDUCTION HISTIDINE KINASE J"/>
    <property type="match status" value="1"/>
</dbReference>
<dbReference type="SMART" id="SM00388">
    <property type="entry name" value="HisKA"/>
    <property type="match status" value="1"/>
</dbReference>
<dbReference type="RefSeq" id="WP_190441053.1">
    <property type="nucleotide sequence ID" value="NZ_JAMPKM010000016.1"/>
</dbReference>
<dbReference type="InterPro" id="IPR036641">
    <property type="entry name" value="HPT_dom_sf"/>
</dbReference>
<keyword evidence="20" id="KW-1185">Reference proteome</keyword>
<accession>A0ABV0JD99</accession>
<evidence type="ECO:0000313" key="19">
    <source>
        <dbReference type="EMBL" id="MEP0819763.1"/>
    </source>
</evidence>
<dbReference type="CDD" id="cd00082">
    <property type="entry name" value="HisKA"/>
    <property type="match status" value="1"/>
</dbReference>
<reference evidence="19 20" key="1">
    <citation type="submission" date="2022-04" db="EMBL/GenBank/DDBJ databases">
        <title>Positive selection, recombination, and allopatry shape intraspecific diversity of widespread and dominant cyanobacteria.</title>
        <authorList>
            <person name="Wei J."/>
            <person name="Shu W."/>
            <person name="Hu C."/>
        </authorList>
    </citation>
    <scope>NUCLEOTIDE SEQUENCE [LARGE SCALE GENOMIC DNA]</scope>
    <source>
        <strain evidence="19 20">GB2-A4</strain>
    </source>
</reference>
<dbReference type="SUPFAM" id="SSF55874">
    <property type="entry name" value="ATPase domain of HSP90 chaperone/DNA topoisomerase II/histidine kinase"/>
    <property type="match status" value="1"/>
</dbReference>
<protein>
    <recommendedName>
        <fullName evidence="3">histidine kinase</fullName>
        <ecNumber evidence="3">2.7.13.3</ecNumber>
    </recommendedName>
</protein>
<evidence type="ECO:0000256" key="10">
    <source>
        <dbReference type="ARBA" id="ARBA00022989"/>
    </source>
</evidence>
<evidence type="ECO:0000259" key="17">
    <source>
        <dbReference type="PROSITE" id="PS50110"/>
    </source>
</evidence>
<feature type="modified residue" description="4-aspartylphosphate" evidence="14">
    <location>
        <position position="668"/>
    </location>
</feature>
<dbReference type="SUPFAM" id="SSF47384">
    <property type="entry name" value="Homodimeric domain of signal transducing histidine kinase"/>
    <property type="match status" value="1"/>
</dbReference>
<comment type="caution">
    <text evidence="19">The sequence shown here is derived from an EMBL/GenBank/DDBJ whole genome shotgun (WGS) entry which is preliminary data.</text>
</comment>
<keyword evidence="8" id="KW-0808">Transferase</keyword>
<evidence type="ECO:0000256" key="9">
    <source>
        <dbReference type="ARBA" id="ARBA00022840"/>
    </source>
</evidence>
<dbReference type="Proteomes" id="UP001464891">
    <property type="component" value="Unassembled WGS sequence"/>
</dbReference>
<keyword evidence="8" id="KW-0418">Kinase</keyword>
<dbReference type="SMART" id="SM00387">
    <property type="entry name" value="HATPase_c"/>
    <property type="match status" value="1"/>
</dbReference>
<dbReference type="InterPro" id="IPR004358">
    <property type="entry name" value="Sig_transdc_His_kin-like_C"/>
</dbReference>
<name>A0ABV0JD99_9CYAN</name>
<dbReference type="PANTHER" id="PTHR45339:SF1">
    <property type="entry name" value="HYBRID SIGNAL TRANSDUCTION HISTIDINE KINASE J"/>
    <property type="match status" value="1"/>
</dbReference>
<feature type="domain" description="Histidine kinase" evidence="16">
    <location>
        <begin position="362"/>
        <end position="599"/>
    </location>
</feature>
<dbReference type="InterPro" id="IPR001789">
    <property type="entry name" value="Sig_transdc_resp-reg_receiver"/>
</dbReference>
<dbReference type="PROSITE" id="PS50894">
    <property type="entry name" value="HPT"/>
    <property type="match status" value="1"/>
</dbReference>
<dbReference type="SUPFAM" id="SSF52172">
    <property type="entry name" value="CheY-like"/>
    <property type="match status" value="2"/>
</dbReference>
<keyword evidence="9" id="KW-0067">ATP-binding</keyword>
<dbReference type="Gene3D" id="1.20.120.160">
    <property type="entry name" value="HPT domain"/>
    <property type="match status" value="1"/>
</dbReference>
<proteinExistence type="predicted"/>
<keyword evidence="4" id="KW-1003">Cell membrane</keyword>
<organism evidence="19 20">
    <name type="scientific">Trichocoleus desertorum GB2-A4</name>
    <dbReference type="NCBI Taxonomy" id="2933944"/>
    <lineage>
        <taxon>Bacteria</taxon>
        <taxon>Bacillati</taxon>
        <taxon>Cyanobacteriota</taxon>
        <taxon>Cyanophyceae</taxon>
        <taxon>Leptolyngbyales</taxon>
        <taxon>Trichocoleusaceae</taxon>
        <taxon>Trichocoleus</taxon>
    </lineage>
</organism>
<feature type="modified residue" description="Phosphohistidine" evidence="13">
    <location>
        <position position="952"/>
    </location>
</feature>
<comment type="subcellular location">
    <subcellularLocation>
        <location evidence="2">Cell membrane</location>
        <topology evidence="2">Multi-pass membrane protein</topology>
    </subcellularLocation>
</comment>
<keyword evidence="12 15" id="KW-0472">Membrane</keyword>
<dbReference type="InterPro" id="IPR003661">
    <property type="entry name" value="HisK_dim/P_dom"/>
</dbReference>
<dbReference type="InterPro" id="IPR008207">
    <property type="entry name" value="Sig_transdc_His_kin_Hpt_dom"/>
</dbReference>
<dbReference type="EC" id="2.7.13.3" evidence="3"/>
<dbReference type="InterPro" id="IPR011006">
    <property type="entry name" value="CheY-like_superfamily"/>
</dbReference>
<keyword evidence="7" id="KW-0547">Nucleotide-binding</keyword>
<dbReference type="Pfam" id="PF02518">
    <property type="entry name" value="HATPase_c"/>
    <property type="match status" value="1"/>
</dbReference>
<gene>
    <name evidence="19" type="ORF">NC998_21930</name>
</gene>
<dbReference type="Pfam" id="PF01627">
    <property type="entry name" value="Hpt"/>
    <property type="match status" value="1"/>
</dbReference>
<dbReference type="PROSITE" id="PS50110">
    <property type="entry name" value="RESPONSE_REGULATORY"/>
    <property type="match status" value="2"/>
</dbReference>